<comment type="similarity">
    <text evidence="2">Belongs to the methyltransferase superfamily. L-isoaspartyl/D-aspartyl protein methyltransferase family.</text>
</comment>
<dbReference type="InterPro" id="IPR029063">
    <property type="entry name" value="SAM-dependent_MTases_sf"/>
</dbReference>
<proteinExistence type="inferred from homology"/>
<comment type="subcellular location">
    <subcellularLocation>
        <location evidence="1">Cytoplasm</location>
    </subcellularLocation>
</comment>
<dbReference type="InterPro" id="IPR000682">
    <property type="entry name" value="PCMT"/>
</dbReference>
<organism evidence="12 13">
    <name type="scientific">Methylobacterium terrae</name>
    <dbReference type="NCBI Taxonomy" id="2202827"/>
    <lineage>
        <taxon>Bacteria</taxon>
        <taxon>Pseudomonadati</taxon>
        <taxon>Pseudomonadota</taxon>
        <taxon>Alphaproteobacteria</taxon>
        <taxon>Hyphomicrobiales</taxon>
        <taxon>Methylobacteriaceae</taxon>
        <taxon>Methylobacterium</taxon>
    </lineage>
</organism>
<accession>A0A2U8WV18</accession>
<evidence type="ECO:0000256" key="4">
    <source>
        <dbReference type="ARBA" id="ARBA00013346"/>
    </source>
</evidence>
<dbReference type="SUPFAM" id="SSF53335">
    <property type="entry name" value="S-adenosyl-L-methionine-dependent methyltransferases"/>
    <property type="match status" value="1"/>
</dbReference>
<evidence type="ECO:0000256" key="9">
    <source>
        <dbReference type="ARBA" id="ARBA00030757"/>
    </source>
</evidence>
<evidence type="ECO:0000256" key="7">
    <source>
        <dbReference type="ARBA" id="ARBA00022679"/>
    </source>
</evidence>
<evidence type="ECO:0000256" key="8">
    <source>
        <dbReference type="ARBA" id="ARBA00022691"/>
    </source>
</evidence>
<dbReference type="GO" id="GO:0004719">
    <property type="term" value="F:protein-L-isoaspartate (D-aspartate) O-methyltransferase activity"/>
    <property type="evidence" value="ECO:0007669"/>
    <property type="project" value="UniProtKB-EC"/>
</dbReference>
<reference evidence="12 13" key="1">
    <citation type="submission" date="2018-05" db="EMBL/GenBank/DDBJ databases">
        <title>Complete Genome Sequence of Methylobacterium sp. 17Sr1-28.</title>
        <authorList>
            <person name="Srinivasan S."/>
        </authorList>
    </citation>
    <scope>NUCLEOTIDE SEQUENCE [LARGE SCALE GENOMIC DNA]</scope>
    <source>
        <strain evidence="12 13">17Sr1-28</strain>
    </source>
</reference>
<evidence type="ECO:0000256" key="11">
    <source>
        <dbReference type="ARBA" id="ARBA00031350"/>
    </source>
</evidence>
<evidence type="ECO:0000256" key="10">
    <source>
        <dbReference type="ARBA" id="ARBA00031323"/>
    </source>
</evidence>
<evidence type="ECO:0000256" key="3">
    <source>
        <dbReference type="ARBA" id="ARBA00011890"/>
    </source>
</evidence>
<evidence type="ECO:0000256" key="6">
    <source>
        <dbReference type="ARBA" id="ARBA00022603"/>
    </source>
</evidence>
<keyword evidence="8" id="KW-0949">S-adenosyl-L-methionine</keyword>
<sequence>MTDLAQHRAAFAAQIAARAGTDDPAILHAFAAVPREAFCGPGPWTVFGAAGSGTVTDPAGLYRDVLVALRLGAGLNNGEPSLHALCLAAARPRPGERVVQVGAGGGYYTAILAELVGPAGRVDAYEIEPGLAAAARSALSAYGQVGVHARSGAREPLPQADLVTVAAGATAPLPVWLDALDPGGRLLVPLTADRGGGMLLATRPEADSAPWPARFLSPVSFVPCTGARRPEEAARLGLAFRDRDWRAVRRLHRGGTPGPKAFVAGEGWWLG</sequence>
<dbReference type="OrthoDB" id="9807766at2"/>
<evidence type="ECO:0000256" key="2">
    <source>
        <dbReference type="ARBA" id="ARBA00005369"/>
    </source>
</evidence>
<dbReference type="Gene3D" id="3.40.50.150">
    <property type="entry name" value="Vaccinia Virus protein VP39"/>
    <property type="match status" value="1"/>
</dbReference>
<keyword evidence="7 12" id="KW-0808">Transferase</keyword>
<gene>
    <name evidence="12" type="ORF">DK419_25350</name>
</gene>
<protein>
    <recommendedName>
        <fullName evidence="4">Protein-L-isoaspartate O-methyltransferase</fullName>
        <ecNumber evidence="3">2.1.1.77</ecNumber>
    </recommendedName>
    <alternativeName>
        <fullName evidence="11">L-isoaspartyl protein carboxyl methyltransferase</fullName>
    </alternativeName>
    <alternativeName>
        <fullName evidence="9">Protein L-isoaspartyl methyltransferase</fullName>
    </alternativeName>
    <alternativeName>
        <fullName evidence="10">Protein-beta-aspartate methyltransferase</fullName>
    </alternativeName>
</protein>
<dbReference type="Proteomes" id="UP000245444">
    <property type="component" value="Chromosome"/>
</dbReference>
<keyword evidence="6 12" id="KW-0489">Methyltransferase</keyword>
<dbReference type="Pfam" id="PF01135">
    <property type="entry name" value="PCMT"/>
    <property type="match status" value="1"/>
</dbReference>
<dbReference type="PANTHER" id="PTHR11579">
    <property type="entry name" value="PROTEIN-L-ISOASPARTATE O-METHYLTRANSFERASE"/>
    <property type="match status" value="1"/>
</dbReference>
<dbReference type="KEGG" id="mtea:DK419_25350"/>
<evidence type="ECO:0000313" key="13">
    <source>
        <dbReference type="Proteomes" id="UP000245444"/>
    </source>
</evidence>
<evidence type="ECO:0000256" key="1">
    <source>
        <dbReference type="ARBA" id="ARBA00004496"/>
    </source>
</evidence>
<keyword evidence="13" id="KW-1185">Reference proteome</keyword>
<dbReference type="GO" id="GO:0032259">
    <property type="term" value="P:methylation"/>
    <property type="evidence" value="ECO:0007669"/>
    <property type="project" value="UniProtKB-KW"/>
</dbReference>
<dbReference type="PANTHER" id="PTHR11579:SF0">
    <property type="entry name" value="PROTEIN-L-ISOASPARTATE(D-ASPARTATE) O-METHYLTRANSFERASE"/>
    <property type="match status" value="1"/>
</dbReference>
<dbReference type="GO" id="GO:0005737">
    <property type="term" value="C:cytoplasm"/>
    <property type="evidence" value="ECO:0007669"/>
    <property type="project" value="UniProtKB-SubCell"/>
</dbReference>
<keyword evidence="5" id="KW-0963">Cytoplasm</keyword>
<dbReference type="EMBL" id="CP029553">
    <property type="protein sequence ID" value="AWN49261.1"/>
    <property type="molecule type" value="Genomic_DNA"/>
</dbReference>
<dbReference type="AlphaFoldDB" id="A0A2U8WV18"/>
<dbReference type="RefSeq" id="WP_109961533.1">
    <property type="nucleotide sequence ID" value="NZ_CP029553.1"/>
</dbReference>
<evidence type="ECO:0000256" key="5">
    <source>
        <dbReference type="ARBA" id="ARBA00022490"/>
    </source>
</evidence>
<dbReference type="EC" id="2.1.1.77" evidence="3"/>
<name>A0A2U8WV18_9HYPH</name>
<evidence type="ECO:0000313" key="12">
    <source>
        <dbReference type="EMBL" id="AWN49261.1"/>
    </source>
</evidence>